<dbReference type="Pfam" id="PF13834">
    <property type="entry name" value="DUF4193"/>
    <property type="match status" value="1"/>
</dbReference>
<organism evidence="2 3">
    <name type="scientific">Rhodococcus koreensis</name>
    <dbReference type="NCBI Taxonomy" id="99653"/>
    <lineage>
        <taxon>Bacteria</taxon>
        <taxon>Bacillati</taxon>
        <taxon>Actinomycetota</taxon>
        <taxon>Actinomycetes</taxon>
        <taxon>Mycobacteriales</taxon>
        <taxon>Nocardiaceae</taxon>
        <taxon>Rhodococcus</taxon>
    </lineage>
</organism>
<evidence type="ECO:0008006" key="4">
    <source>
        <dbReference type="Google" id="ProtNLM"/>
    </source>
</evidence>
<dbReference type="Proteomes" id="UP000183561">
    <property type="component" value="Unassembled WGS sequence"/>
</dbReference>
<dbReference type="InterPro" id="IPR025242">
    <property type="entry name" value="DUF4193"/>
</dbReference>
<name>A0A1H4MNG6_9NOCA</name>
<dbReference type="EMBL" id="FNSV01000005">
    <property type="protein sequence ID" value="SEB84208.1"/>
    <property type="molecule type" value="Genomic_DNA"/>
</dbReference>
<keyword evidence="3" id="KW-1185">Reference proteome</keyword>
<feature type="compositionally biased region" description="Basic and acidic residues" evidence="1">
    <location>
        <begin position="22"/>
        <end position="35"/>
    </location>
</feature>
<evidence type="ECO:0000313" key="3">
    <source>
        <dbReference type="Proteomes" id="UP000183561"/>
    </source>
</evidence>
<sequence length="105" mass="11546">MTPGSADRLRPPRVTNTDDEPSERSLDQLEARRNESQSAVVDVEETDTAESFELPGADLFGEVFPVREIPEEADEFTCTSCFLVHHRSRLAGTAGGQMIYLDCAG</sequence>
<gene>
    <name evidence="2" type="ORF">SAMN04490239_1880</name>
</gene>
<evidence type="ECO:0000256" key="1">
    <source>
        <dbReference type="SAM" id="MobiDB-lite"/>
    </source>
</evidence>
<reference evidence="3" key="1">
    <citation type="submission" date="2016-10" db="EMBL/GenBank/DDBJ databases">
        <authorList>
            <person name="Varghese N."/>
            <person name="Submissions S."/>
        </authorList>
    </citation>
    <scope>NUCLEOTIDE SEQUENCE [LARGE SCALE GENOMIC DNA]</scope>
    <source>
        <strain evidence="3">DSM 44498</strain>
    </source>
</reference>
<protein>
    <recommendedName>
        <fullName evidence="4">DUF4193 domain-containing protein</fullName>
    </recommendedName>
</protein>
<dbReference type="OrthoDB" id="4732434at2"/>
<dbReference type="AlphaFoldDB" id="A0A1H4MNG6"/>
<proteinExistence type="predicted"/>
<evidence type="ECO:0000313" key="2">
    <source>
        <dbReference type="EMBL" id="SEB84208.1"/>
    </source>
</evidence>
<accession>A0A1H4MNG6</accession>
<feature type="region of interest" description="Disordered" evidence="1">
    <location>
        <begin position="1"/>
        <end position="47"/>
    </location>
</feature>